<reference evidence="2 3" key="1">
    <citation type="submission" date="2017-09" db="EMBL/GenBank/DDBJ databases">
        <title>WGS assembly of Aquilegia coerulea Goldsmith.</title>
        <authorList>
            <person name="Hodges S."/>
            <person name="Kramer E."/>
            <person name="Nordborg M."/>
            <person name="Tomkins J."/>
            <person name="Borevitz J."/>
            <person name="Derieg N."/>
            <person name="Yan J."/>
            <person name="Mihaltcheva S."/>
            <person name="Hayes R.D."/>
            <person name="Rokhsar D."/>
        </authorList>
    </citation>
    <scope>NUCLEOTIDE SEQUENCE [LARGE SCALE GENOMIC DNA]</scope>
    <source>
        <strain evidence="3">cv. Goldsmith</strain>
    </source>
</reference>
<evidence type="ECO:0000256" key="1">
    <source>
        <dbReference type="SAM" id="SignalP"/>
    </source>
</evidence>
<evidence type="ECO:0000313" key="2">
    <source>
        <dbReference type="EMBL" id="PIA63093.1"/>
    </source>
</evidence>
<proteinExistence type="predicted"/>
<dbReference type="EMBL" id="KZ305019">
    <property type="protein sequence ID" value="PIA63093.1"/>
    <property type="molecule type" value="Genomic_DNA"/>
</dbReference>
<dbReference type="AlphaFoldDB" id="A0A2G5F4Z9"/>
<keyword evidence="1" id="KW-0732">Signal</keyword>
<sequence length="71" mass="7866">MENKVVAAFILCMVLFATTNLQEATAEDHATCFHRCTEACLASPDHFDVAFCDLRCDNFCADNVISTEDTD</sequence>
<name>A0A2G5F4Z9_AQUCA</name>
<dbReference type="InParanoid" id="A0A2G5F4Z9"/>
<keyword evidence="3" id="KW-1185">Reference proteome</keyword>
<dbReference type="Proteomes" id="UP000230069">
    <property type="component" value="Unassembled WGS sequence"/>
</dbReference>
<feature type="chain" id="PRO_5013673613" evidence="1">
    <location>
        <begin position="27"/>
        <end position="71"/>
    </location>
</feature>
<gene>
    <name evidence="2" type="ORF">AQUCO_00200845v1</name>
</gene>
<organism evidence="2 3">
    <name type="scientific">Aquilegia coerulea</name>
    <name type="common">Rocky mountain columbine</name>
    <dbReference type="NCBI Taxonomy" id="218851"/>
    <lineage>
        <taxon>Eukaryota</taxon>
        <taxon>Viridiplantae</taxon>
        <taxon>Streptophyta</taxon>
        <taxon>Embryophyta</taxon>
        <taxon>Tracheophyta</taxon>
        <taxon>Spermatophyta</taxon>
        <taxon>Magnoliopsida</taxon>
        <taxon>Ranunculales</taxon>
        <taxon>Ranunculaceae</taxon>
        <taxon>Thalictroideae</taxon>
        <taxon>Aquilegia</taxon>
    </lineage>
</organism>
<dbReference type="OrthoDB" id="1869791at2759"/>
<accession>A0A2G5F4Z9</accession>
<feature type="signal peptide" evidence="1">
    <location>
        <begin position="1"/>
        <end position="26"/>
    </location>
</feature>
<evidence type="ECO:0000313" key="3">
    <source>
        <dbReference type="Proteomes" id="UP000230069"/>
    </source>
</evidence>
<protein>
    <submittedName>
        <fullName evidence="2">Uncharacterized protein</fullName>
    </submittedName>
</protein>